<dbReference type="SMART" id="SM00421">
    <property type="entry name" value="HTH_LUXR"/>
    <property type="match status" value="1"/>
</dbReference>
<evidence type="ECO:0000256" key="5">
    <source>
        <dbReference type="PROSITE-ProRule" id="PRU00169"/>
    </source>
</evidence>
<dbReference type="RefSeq" id="WP_091191558.1">
    <property type="nucleotide sequence ID" value="NZ_FOVE01000004.1"/>
</dbReference>
<dbReference type="GO" id="GO:0000160">
    <property type="term" value="P:phosphorelay signal transduction system"/>
    <property type="evidence" value="ECO:0007669"/>
    <property type="project" value="InterPro"/>
</dbReference>
<evidence type="ECO:0000256" key="4">
    <source>
        <dbReference type="ARBA" id="ARBA00023163"/>
    </source>
</evidence>
<name>A0A1I4WVI6_9NEIS</name>
<dbReference type="Pfam" id="PF00196">
    <property type="entry name" value="GerE"/>
    <property type="match status" value="1"/>
</dbReference>
<dbReference type="PROSITE" id="PS50110">
    <property type="entry name" value="RESPONSE_REGULATORY"/>
    <property type="match status" value="1"/>
</dbReference>
<dbReference type="OrthoDB" id="9780593at2"/>
<dbReference type="PRINTS" id="PR00038">
    <property type="entry name" value="HTHLUXR"/>
</dbReference>
<dbReference type="CDD" id="cd17535">
    <property type="entry name" value="REC_NarL-like"/>
    <property type="match status" value="1"/>
</dbReference>
<gene>
    <name evidence="8" type="ORF">SAMN05660284_00747</name>
</gene>
<dbReference type="Proteomes" id="UP000242869">
    <property type="component" value="Unassembled WGS sequence"/>
</dbReference>
<dbReference type="STRING" id="83765.SAMN05660284_00747"/>
<feature type="domain" description="HTH luxR-type" evidence="6">
    <location>
        <begin position="142"/>
        <end position="207"/>
    </location>
</feature>
<keyword evidence="1 5" id="KW-0597">Phosphoprotein</keyword>
<dbReference type="SMART" id="SM00448">
    <property type="entry name" value="REC"/>
    <property type="match status" value="1"/>
</dbReference>
<evidence type="ECO:0000313" key="8">
    <source>
        <dbReference type="EMBL" id="SFN17475.1"/>
    </source>
</evidence>
<dbReference type="PROSITE" id="PS00622">
    <property type="entry name" value="HTH_LUXR_1"/>
    <property type="match status" value="1"/>
</dbReference>
<dbReference type="InterPro" id="IPR011006">
    <property type="entry name" value="CheY-like_superfamily"/>
</dbReference>
<evidence type="ECO:0000256" key="1">
    <source>
        <dbReference type="ARBA" id="ARBA00022553"/>
    </source>
</evidence>
<dbReference type="CDD" id="cd06170">
    <property type="entry name" value="LuxR_C_like"/>
    <property type="match status" value="1"/>
</dbReference>
<dbReference type="Pfam" id="PF00072">
    <property type="entry name" value="Response_reg"/>
    <property type="match status" value="1"/>
</dbReference>
<keyword evidence="3" id="KW-0238">DNA-binding</keyword>
<evidence type="ECO:0000256" key="3">
    <source>
        <dbReference type="ARBA" id="ARBA00023125"/>
    </source>
</evidence>
<feature type="modified residue" description="4-aspartylphosphate" evidence="5">
    <location>
        <position position="54"/>
    </location>
</feature>
<keyword evidence="9" id="KW-1185">Reference proteome</keyword>
<sequence>MISVLIAEDHTLVREGIKQLLALAPDIEVAGEASSGDALLDLLRRQPCNLVLLDMTMPGPHGIEMIKRIAGMSPAPKILVLTMHNETQIASRALKAGASGFATKDSDPAMLLSAIRKVAGGGRYIDPAIADRMVFEIGLNDSRPPHETLSEREFQIFEMLVSGLGVSDIGDRLNISAKTVSTHKIRLMQKLDAHSTADLVRYALERQLFQGGI</sequence>
<evidence type="ECO:0000256" key="2">
    <source>
        <dbReference type="ARBA" id="ARBA00023015"/>
    </source>
</evidence>
<dbReference type="InterPro" id="IPR058245">
    <property type="entry name" value="NreC/VraR/RcsB-like_REC"/>
</dbReference>
<keyword evidence="2" id="KW-0805">Transcription regulation</keyword>
<dbReference type="PANTHER" id="PTHR43214">
    <property type="entry name" value="TWO-COMPONENT RESPONSE REGULATOR"/>
    <property type="match status" value="1"/>
</dbReference>
<dbReference type="SUPFAM" id="SSF46894">
    <property type="entry name" value="C-terminal effector domain of the bipartite response regulators"/>
    <property type="match status" value="1"/>
</dbReference>
<dbReference type="InterPro" id="IPR039420">
    <property type="entry name" value="WalR-like"/>
</dbReference>
<organism evidence="8 9">
    <name type="scientific">Formivibrio citricus</name>
    <dbReference type="NCBI Taxonomy" id="83765"/>
    <lineage>
        <taxon>Bacteria</taxon>
        <taxon>Pseudomonadati</taxon>
        <taxon>Pseudomonadota</taxon>
        <taxon>Betaproteobacteria</taxon>
        <taxon>Neisseriales</taxon>
        <taxon>Chitinibacteraceae</taxon>
        <taxon>Formivibrio</taxon>
    </lineage>
</organism>
<dbReference type="InterPro" id="IPR001789">
    <property type="entry name" value="Sig_transdc_resp-reg_receiver"/>
</dbReference>
<feature type="domain" description="Response regulatory" evidence="7">
    <location>
        <begin position="3"/>
        <end position="119"/>
    </location>
</feature>
<dbReference type="InterPro" id="IPR000792">
    <property type="entry name" value="Tscrpt_reg_LuxR_C"/>
</dbReference>
<protein>
    <submittedName>
        <fullName evidence="8">Two component transcriptional regulator, LuxR family</fullName>
    </submittedName>
</protein>
<dbReference type="AlphaFoldDB" id="A0A1I4WVI6"/>
<dbReference type="GO" id="GO:0006355">
    <property type="term" value="P:regulation of DNA-templated transcription"/>
    <property type="evidence" value="ECO:0007669"/>
    <property type="project" value="InterPro"/>
</dbReference>
<proteinExistence type="predicted"/>
<dbReference type="InterPro" id="IPR016032">
    <property type="entry name" value="Sig_transdc_resp-reg_C-effctor"/>
</dbReference>
<dbReference type="SUPFAM" id="SSF52172">
    <property type="entry name" value="CheY-like"/>
    <property type="match status" value="1"/>
</dbReference>
<dbReference type="PANTHER" id="PTHR43214:SF41">
    <property type="entry name" value="NITRATE_NITRITE RESPONSE REGULATOR PROTEIN NARP"/>
    <property type="match status" value="1"/>
</dbReference>
<dbReference type="GO" id="GO:0003677">
    <property type="term" value="F:DNA binding"/>
    <property type="evidence" value="ECO:0007669"/>
    <property type="project" value="UniProtKB-KW"/>
</dbReference>
<evidence type="ECO:0000259" key="6">
    <source>
        <dbReference type="PROSITE" id="PS50043"/>
    </source>
</evidence>
<reference evidence="9" key="1">
    <citation type="submission" date="2016-10" db="EMBL/GenBank/DDBJ databases">
        <authorList>
            <person name="Varghese N."/>
            <person name="Submissions S."/>
        </authorList>
    </citation>
    <scope>NUCLEOTIDE SEQUENCE [LARGE SCALE GENOMIC DNA]</scope>
    <source>
        <strain evidence="9">DSM 6150</strain>
    </source>
</reference>
<dbReference type="Gene3D" id="3.40.50.2300">
    <property type="match status" value="1"/>
</dbReference>
<dbReference type="PROSITE" id="PS50043">
    <property type="entry name" value="HTH_LUXR_2"/>
    <property type="match status" value="1"/>
</dbReference>
<evidence type="ECO:0000259" key="7">
    <source>
        <dbReference type="PROSITE" id="PS50110"/>
    </source>
</evidence>
<keyword evidence="4" id="KW-0804">Transcription</keyword>
<accession>A0A1I4WVI6</accession>
<dbReference type="EMBL" id="FOVE01000004">
    <property type="protein sequence ID" value="SFN17475.1"/>
    <property type="molecule type" value="Genomic_DNA"/>
</dbReference>
<evidence type="ECO:0000313" key="9">
    <source>
        <dbReference type="Proteomes" id="UP000242869"/>
    </source>
</evidence>